<organism evidence="2">
    <name type="scientific">Cucumis melo</name>
    <name type="common">Muskmelon</name>
    <dbReference type="NCBI Taxonomy" id="3656"/>
    <lineage>
        <taxon>Eukaryota</taxon>
        <taxon>Viridiplantae</taxon>
        <taxon>Streptophyta</taxon>
        <taxon>Embryophyta</taxon>
        <taxon>Tracheophyta</taxon>
        <taxon>Spermatophyta</taxon>
        <taxon>Magnoliopsida</taxon>
        <taxon>eudicotyledons</taxon>
        <taxon>Gunneridae</taxon>
        <taxon>Pentapetalae</taxon>
        <taxon>rosids</taxon>
        <taxon>fabids</taxon>
        <taxon>Cucurbitales</taxon>
        <taxon>Cucurbitaceae</taxon>
        <taxon>Benincaseae</taxon>
        <taxon>Cucumis</taxon>
    </lineage>
</organism>
<evidence type="ECO:0000256" key="1">
    <source>
        <dbReference type="SAM" id="MobiDB-lite"/>
    </source>
</evidence>
<feature type="region of interest" description="Disordered" evidence="1">
    <location>
        <begin position="1"/>
        <end position="27"/>
    </location>
</feature>
<protein>
    <submittedName>
        <fullName evidence="2">Uncharacterized protein</fullName>
    </submittedName>
</protein>
<dbReference type="AlphaFoldDB" id="A0A9I9E478"/>
<accession>A0A9I9E478</accession>
<name>A0A9I9E478_CUCME</name>
<sequence>MRREKGNSRRSLNPFSRRFTRRREKPLFPTPLPTHCSRCREKGFFPTYSFDAFVVRRERWFSRRSSRRVVEGVGKALIPDVLYADVIFGVGNAPFSCSGNFFATKQKCVARKLSW</sequence>
<proteinExistence type="predicted"/>
<evidence type="ECO:0000313" key="2">
    <source>
        <dbReference type="EnsemblPlants" id="MELO3C028476.2.1"/>
    </source>
</evidence>
<reference evidence="2" key="1">
    <citation type="submission" date="2023-03" db="UniProtKB">
        <authorList>
            <consortium name="EnsemblPlants"/>
        </authorList>
    </citation>
    <scope>IDENTIFICATION</scope>
</reference>
<dbReference type="Gramene" id="MELO3C028476.2.1">
    <property type="protein sequence ID" value="MELO3C028476.2.1"/>
    <property type="gene ID" value="MELO3C028476.2"/>
</dbReference>
<dbReference type="EnsemblPlants" id="MELO3C028476.2.1">
    <property type="protein sequence ID" value="MELO3C028476.2.1"/>
    <property type="gene ID" value="MELO3C028476.2"/>
</dbReference>